<evidence type="ECO:0000256" key="8">
    <source>
        <dbReference type="ARBA" id="ARBA00023136"/>
    </source>
</evidence>
<dbReference type="Pfam" id="PF08030">
    <property type="entry name" value="NAD_binding_6"/>
    <property type="match status" value="1"/>
</dbReference>
<dbReference type="GO" id="GO:0015677">
    <property type="term" value="P:copper ion import"/>
    <property type="evidence" value="ECO:0007669"/>
    <property type="project" value="TreeGrafter"/>
</dbReference>
<evidence type="ECO:0000256" key="7">
    <source>
        <dbReference type="ARBA" id="ARBA00023065"/>
    </source>
</evidence>
<keyword evidence="7" id="KW-0406">Ion transport</keyword>
<dbReference type="AlphaFoldDB" id="A0A8H5H7Z4"/>
<protein>
    <recommendedName>
        <fullName evidence="12">FAD-binding FR-type domain-containing protein</fullName>
    </recommendedName>
</protein>
<dbReference type="PANTHER" id="PTHR32361">
    <property type="entry name" value="FERRIC/CUPRIC REDUCTASE TRANSMEMBRANE COMPONENT"/>
    <property type="match status" value="1"/>
</dbReference>
<feature type="transmembrane region" description="Helical" evidence="11">
    <location>
        <begin position="114"/>
        <end position="130"/>
    </location>
</feature>
<dbReference type="SFLD" id="SFLDG01168">
    <property type="entry name" value="Ferric_reductase_subgroup_(FRE"/>
    <property type="match status" value="1"/>
</dbReference>
<evidence type="ECO:0000256" key="10">
    <source>
        <dbReference type="SAM" id="MobiDB-lite"/>
    </source>
</evidence>
<evidence type="ECO:0000256" key="5">
    <source>
        <dbReference type="ARBA" id="ARBA00022989"/>
    </source>
</evidence>
<feature type="transmembrane region" description="Helical" evidence="11">
    <location>
        <begin position="272"/>
        <end position="305"/>
    </location>
</feature>
<evidence type="ECO:0000256" key="11">
    <source>
        <dbReference type="SAM" id="Phobius"/>
    </source>
</evidence>
<keyword evidence="6" id="KW-0560">Oxidoreductase</keyword>
<feature type="transmembrane region" description="Helical" evidence="11">
    <location>
        <begin position="169"/>
        <end position="188"/>
    </location>
</feature>
<organism evidence="13 14">
    <name type="scientific">Tricholomella constricta</name>
    <dbReference type="NCBI Taxonomy" id="117010"/>
    <lineage>
        <taxon>Eukaryota</taxon>
        <taxon>Fungi</taxon>
        <taxon>Dikarya</taxon>
        <taxon>Basidiomycota</taxon>
        <taxon>Agaricomycotina</taxon>
        <taxon>Agaricomycetes</taxon>
        <taxon>Agaricomycetidae</taxon>
        <taxon>Agaricales</taxon>
        <taxon>Tricholomatineae</taxon>
        <taxon>Lyophyllaceae</taxon>
        <taxon>Tricholomella</taxon>
    </lineage>
</organism>
<evidence type="ECO:0000313" key="14">
    <source>
        <dbReference type="Proteomes" id="UP000565441"/>
    </source>
</evidence>
<comment type="similarity">
    <text evidence="2">Belongs to the ferric reductase (FRE) family.</text>
</comment>
<dbReference type="InterPro" id="IPR039261">
    <property type="entry name" value="FNR_nucleotide-bd"/>
</dbReference>
<dbReference type="InterPro" id="IPR017927">
    <property type="entry name" value="FAD-bd_FR_type"/>
</dbReference>
<evidence type="ECO:0000256" key="6">
    <source>
        <dbReference type="ARBA" id="ARBA00023002"/>
    </source>
</evidence>
<dbReference type="OrthoDB" id="3944240at2759"/>
<dbReference type="Proteomes" id="UP000565441">
    <property type="component" value="Unassembled WGS sequence"/>
</dbReference>
<keyword evidence="14" id="KW-1185">Reference proteome</keyword>
<evidence type="ECO:0000256" key="1">
    <source>
        <dbReference type="ARBA" id="ARBA00004141"/>
    </source>
</evidence>
<keyword evidence="8 11" id="KW-0472">Membrane</keyword>
<dbReference type="SFLD" id="SFLDS00052">
    <property type="entry name" value="Ferric_Reductase_Domain"/>
    <property type="match status" value="1"/>
</dbReference>
<comment type="subcellular location">
    <subcellularLocation>
        <location evidence="1">Membrane</location>
        <topology evidence="1">Multi-pass membrane protein</topology>
    </subcellularLocation>
</comment>
<dbReference type="GO" id="GO:0000293">
    <property type="term" value="F:ferric-chelate reductase activity"/>
    <property type="evidence" value="ECO:0007669"/>
    <property type="project" value="TreeGrafter"/>
</dbReference>
<dbReference type="EMBL" id="JAACJP010000019">
    <property type="protein sequence ID" value="KAF5378453.1"/>
    <property type="molecule type" value="Genomic_DNA"/>
</dbReference>
<accession>A0A8H5H7Z4</accession>
<name>A0A8H5H7Z4_9AGAR</name>
<dbReference type="PANTHER" id="PTHR32361:SF9">
    <property type="entry name" value="FERRIC REDUCTASE TRANSMEMBRANE COMPONENT 3-RELATED"/>
    <property type="match status" value="1"/>
</dbReference>
<dbReference type="InterPro" id="IPR013121">
    <property type="entry name" value="Fe_red_NAD-bd_6"/>
</dbReference>
<evidence type="ECO:0000313" key="13">
    <source>
        <dbReference type="EMBL" id="KAF5378453.1"/>
    </source>
</evidence>
<proteinExistence type="inferred from homology"/>
<evidence type="ECO:0000256" key="9">
    <source>
        <dbReference type="ARBA" id="ARBA00023180"/>
    </source>
</evidence>
<keyword evidence="3" id="KW-0813">Transport</keyword>
<keyword evidence="4 11" id="KW-0812">Transmembrane</keyword>
<dbReference type="SUPFAM" id="SSF52343">
    <property type="entry name" value="Ferredoxin reductase-like, C-terminal NADP-linked domain"/>
    <property type="match status" value="1"/>
</dbReference>
<feature type="transmembrane region" description="Helical" evidence="11">
    <location>
        <begin position="208"/>
        <end position="225"/>
    </location>
</feature>
<dbReference type="InterPro" id="IPR051410">
    <property type="entry name" value="Ferric/Cupric_Reductase"/>
</dbReference>
<feature type="transmembrane region" description="Helical" evidence="11">
    <location>
        <begin position="142"/>
        <end position="162"/>
    </location>
</feature>
<gene>
    <name evidence="13" type="ORF">D9615_007065</name>
</gene>
<evidence type="ECO:0000256" key="3">
    <source>
        <dbReference type="ARBA" id="ARBA00022448"/>
    </source>
</evidence>
<dbReference type="GO" id="GO:0006826">
    <property type="term" value="P:iron ion transport"/>
    <property type="evidence" value="ECO:0007669"/>
    <property type="project" value="TreeGrafter"/>
</dbReference>
<dbReference type="Pfam" id="PF01794">
    <property type="entry name" value="Ferric_reduct"/>
    <property type="match status" value="1"/>
</dbReference>
<dbReference type="CDD" id="cd06186">
    <property type="entry name" value="NOX_Duox_like_FAD_NADP"/>
    <property type="match status" value="1"/>
</dbReference>
<feature type="transmembrane region" description="Helical" evidence="11">
    <location>
        <begin position="32"/>
        <end position="50"/>
    </location>
</feature>
<feature type="domain" description="FAD-binding FR-type" evidence="12">
    <location>
        <begin position="309"/>
        <end position="473"/>
    </location>
</feature>
<comment type="caution">
    <text evidence="13">The sequence shown here is derived from an EMBL/GenBank/DDBJ whole genome shotgun (WGS) entry which is preliminary data.</text>
</comment>
<reference evidence="13 14" key="1">
    <citation type="journal article" date="2020" name="ISME J.">
        <title>Uncovering the hidden diversity of litter-decomposition mechanisms in mushroom-forming fungi.</title>
        <authorList>
            <person name="Floudas D."/>
            <person name="Bentzer J."/>
            <person name="Ahren D."/>
            <person name="Johansson T."/>
            <person name="Persson P."/>
            <person name="Tunlid A."/>
        </authorList>
    </citation>
    <scope>NUCLEOTIDE SEQUENCE [LARGE SCALE GENOMIC DNA]</scope>
    <source>
        <strain evidence="13 14">CBS 661.87</strain>
    </source>
</reference>
<evidence type="ECO:0000256" key="2">
    <source>
        <dbReference type="ARBA" id="ARBA00006278"/>
    </source>
</evidence>
<sequence length="701" mass="75834">MADTGTPPVIPTEFQQYNSYAEDPKWQIKFTIAWTSVLAFFALLAVPAIVRGRRKWLAEAFGVSEDWRGRYARLDDKETEVLDAVEKEKKSCCGRTHGTHEIHSPLESRRKSQIVLARLVSALGSVFYWSPPGIGLNAGQLVLIAGYAAAALACICTSAPLISNSNRAGFLALAQLPPIFLLASKNSLLSLLLPPFFAYTRLNPLHRWASRTMFIAAVIHGALWIRNHLEWNIKILGEQKETSGVAALGVLTVIVLSSLRPVRVWAWGFFYWVHFLAVPAFFITACYHTIYAAPWIIPPIAFYAFDLLMRACRFRIKDARLIRVDNQMTLIHIPDCDAGFRAGQHLRVRVFFGGRVFESHPLSIISAPATSSTTTCLRMGDVGAYFNDDNENGNGSGNGSGKGETPGILLGARAVGGWTRALNQYAERQEREQEQEQAADDGPSTSTLDNERLPAPVPVQVMFDGPYGGCSLELTEYERVLLIAGGSGATFAIGVLDELVAACLAAARTGTGTGAGEKGTTKTRKIHFVWCTRSFGSIRWFAPLLRAIARAASAPGSHISLRMTVFVTCMCAPEEVGIPGLEIRVGSRPEMGRLVGALAGLCEDEQGLALDDRLGGGGSSSGEEGEELCGCGCVEEALAAQVKEREDVEKEAGRVPEARFEGALGVCASGPEGLTREAANAVARYAGRGREVGLHTEVYAV</sequence>
<dbReference type="GO" id="GO:0006879">
    <property type="term" value="P:intracellular iron ion homeostasis"/>
    <property type="evidence" value="ECO:0007669"/>
    <property type="project" value="TreeGrafter"/>
</dbReference>
<dbReference type="GO" id="GO:0005886">
    <property type="term" value="C:plasma membrane"/>
    <property type="evidence" value="ECO:0007669"/>
    <property type="project" value="TreeGrafter"/>
</dbReference>
<evidence type="ECO:0000256" key="4">
    <source>
        <dbReference type="ARBA" id="ARBA00022692"/>
    </source>
</evidence>
<keyword evidence="9" id="KW-0325">Glycoprotein</keyword>
<evidence type="ECO:0000259" key="12">
    <source>
        <dbReference type="PROSITE" id="PS51384"/>
    </source>
</evidence>
<feature type="region of interest" description="Disordered" evidence="10">
    <location>
        <begin position="427"/>
        <end position="453"/>
    </location>
</feature>
<keyword evidence="5 11" id="KW-1133">Transmembrane helix</keyword>
<dbReference type="Gene3D" id="3.40.50.80">
    <property type="entry name" value="Nucleotide-binding domain of ferredoxin-NADP reductase (FNR) module"/>
    <property type="match status" value="1"/>
</dbReference>
<dbReference type="PROSITE" id="PS51384">
    <property type="entry name" value="FAD_FR"/>
    <property type="match status" value="1"/>
</dbReference>
<dbReference type="InterPro" id="IPR013130">
    <property type="entry name" value="Fe3_Rdtase_TM_dom"/>
</dbReference>